<dbReference type="InterPro" id="IPR000385">
    <property type="entry name" value="MoaA_NifB_PqqE_Fe-S-bd_CS"/>
</dbReference>
<dbReference type="Pfam" id="PF04055">
    <property type="entry name" value="Radical_SAM"/>
    <property type="match status" value="1"/>
</dbReference>
<evidence type="ECO:0000256" key="5">
    <source>
        <dbReference type="ARBA" id="ARBA00023002"/>
    </source>
</evidence>
<evidence type="ECO:0000313" key="10">
    <source>
        <dbReference type="Proteomes" id="UP000008467"/>
    </source>
</evidence>
<keyword evidence="6" id="KW-0408">Iron</keyword>
<name>F2JLA4_CELLD</name>
<keyword evidence="10" id="KW-1185">Reference proteome</keyword>
<dbReference type="GO" id="GO:0046872">
    <property type="term" value="F:metal ion binding"/>
    <property type="evidence" value="ECO:0007669"/>
    <property type="project" value="UniProtKB-KW"/>
</dbReference>
<evidence type="ECO:0000313" key="9">
    <source>
        <dbReference type="EMBL" id="ADZ85749.1"/>
    </source>
</evidence>
<dbReference type="Proteomes" id="UP000008467">
    <property type="component" value="Chromosome"/>
</dbReference>
<dbReference type="InterPro" id="IPR058240">
    <property type="entry name" value="rSAM_sf"/>
</dbReference>
<feature type="domain" description="Radical SAM core" evidence="8">
    <location>
        <begin position="1"/>
        <end position="199"/>
    </location>
</feature>
<dbReference type="SFLD" id="SFLDS00029">
    <property type="entry name" value="Radical_SAM"/>
    <property type="match status" value="1"/>
</dbReference>
<dbReference type="GO" id="GO:0016491">
    <property type="term" value="F:oxidoreductase activity"/>
    <property type="evidence" value="ECO:0007669"/>
    <property type="project" value="UniProtKB-KW"/>
</dbReference>
<keyword evidence="4" id="KW-0479">Metal-binding</keyword>
<evidence type="ECO:0000256" key="1">
    <source>
        <dbReference type="ARBA" id="ARBA00001966"/>
    </source>
</evidence>
<gene>
    <name evidence="9" type="ordered locus">Clole_4072</name>
</gene>
<dbReference type="SFLD" id="SFLDG01067">
    <property type="entry name" value="SPASM/twitch_domain_containing"/>
    <property type="match status" value="1"/>
</dbReference>
<dbReference type="SUPFAM" id="SSF102114">
    <property type="entry name" value="Radical SAM enzymes"/>
    <property type="match status" value="1"/>
</dbReference>
<keyword evidence="2" id="KW-0004">4Fe-4S</keyword>
<dbReference type="CDD" id="cd01335">
    <property type="entry name" value="Radical_SAM"/>
    <property type="match status" value="1"/>
</dbReference>
<dbReference type="EMBL" id="CP002582">
    <property type="protein sequence ID" value="ADZ85749.1"/>
    <property type="molecule type" value="Genomic_DNA"/>
</dbReference>
<dbReference type="PANTHER" id="PTHR11228:SF7">
    <property type="entry name" value="PQQA PEPTIDE CYCLASE"/>
    <property type="match status" value="1"/>
</dbReference>
<keyword evidence="5" id="KW-0560">Oxidoreductase</keyword>
<evidence type="ECO:0000256" key="6">
    <source>
        <dbReference type="ARBA" id="ARBA00023004"/>
    </source>
</evidence>
<keyword evidence="7" id="KW-0411">Iron-sulfur</keyword>
<organism evidence="9 10">
    <name type="scientific">Cellulosilyticum lentocellum (strain ATCC 49066 / DSM 5427 / NCIMB 11756 / RHM5)</name>
    <name type="common">Clostridium lentocellum</name>
    <dbReference type="NCBI Taxonomy" id="642492"/>
    <lineage>
        <taxon>Bacteria</taxon>
        <taxon>Bacillati</taxon>
        <taxon>Bacillota</taxon>
        <taxon>Clostridia</taxon>
        <taxon>Lachnospirales</taxon>
        <taxon>Cellulosilyticaceae</taxon>
        <taxon>Cellulosilyticum</taxon>
    </lineage>
</organism>
<dbReference type="AlphaFoldDB" id="F2JLA4"/>
<dbReference type="InterPro" id="IPR050377">
    <property type="entry name" value="Radical_SAM_PqqE_MftC-like"/>
</dbReference>
<evidence type="ECO:0000259" key="8">
    <source>
        <dbReference type="PROSITE" id="PS51918"/>
    </source>
</evidence>
<comment type="cofactor">
    <cofactor evidence="1">
        <name>[4Fe-4S] cluster</name>
        <dbReference type="ChEBI" id="CHEBI:49883"/>
    </cofactor>
</comment>
<dbReference type="PROSITE" id="PS51918">
    <property type="entry name" value="RADICAL_SAM"/>
    <property type="match status" value="1"/>
</dbReference>
<evidence type="ECO:0000256" key="3">
    <source>
        <dbReference type="ARBA" id="ARBA00022691"/>
    </source>
</evidence>
<sequence>MANIMVTKRCNLRCSYCFANEFVGKSTEDISLSSFMKAIDFSLTNSDEGIGIIGGEPTVHKQFKQMLQLIIEDNRIKRCTLFTNGILIDEYVKELTHPKFSLLINCNAPNDIGANQFEKTVKNIDLFAEEYYMRDRITLGINMYKPNFEYQYLLELLKHHQFKYVRTSLSVPNTEQLRRQSALDYFYEMKPYVLNFYHDALDVGIIPFYDCNAIPKCIFQENELEMLRRKLIATGNDDRNLLSDFVTCEPVIDILPDLSVIRCFALSEYEKAKISDFNTIFEAKAYFNNCFDTLCYQICTDIRCKDCYERLTMKCSGGCYAFKANKVIECRNIIDDINTRN</sequence>
<dbReference type="GO" id="GO:0051539">
    <property type="term" value="F:4 iron, 4 sulfur cluster binding"/>
    <property type="evidence" value="ECO:0007669"/>
    <property type="project" value="UniProtKB-KW"/>
</dbReference>
<proteinExistence type="predicted"/>
<dbReference type="PROSITE" id="PS01305">
    <property type="entry name" value="MOAA_NIFB_PQQE"/>
    <property type="match status" value="1"/>
</dbReference>
<evidence type="ECO:0000256" key="2">
    <source>
        <dbReference type="ARBA" id="ARBA00022485"/>
    </source>
</evidence>
<evidence type="ECO:0000256" key="4">
    <source>
        <dbReference type="ARBA" id="ARBA00022723"/>
    </source>
</evidence>
<dbReference type="InterPro" id="IPR007197">
    <property type="entry name" value="rSAM"/>
</dbReference>
<dbReference type="eggNOG" id="COG0641">
    <property type="taxonomic scope" value="Bacteria"/>
</dbReference>
<dbReference type="KEGG" id="cle:Clole_4072"/>
<dbReference type="RefSeq" id="WP_013659021.1">
    <property type="nucleotide sequence ID" value="NC_015275.1"/>
</dbReference>
<evidence type="ECO:0000256" key="7">
    <source>
        <dbReference type="ARBA" id="ARBA00023014"/>
    </source>
</evidence>
<keyword evidence="3" id="KW-0949">S-adenosyl-L-methionine</keyword>
<dbReference type="HOGENOM" id="CLU_851839_0_0_9"/>
<dbReference type="Gene3D" id="3.20.20.70">
    <property type="entry name" value="Aldolase class I"/>
    <property type="match status" value="1"/>
</dbReference>
<protein>
    <submittedName>
        <fullName evidence="9">Radical SAM domain protein</fullName>
    </submittedName>
</protein>
<accession>F2JLA4</accession>
<reference evidence="9 10" key="1">
    <citation type="journal article" date="2011" name="J. Bacteriol.">
        <title>Complete genome sequence of the cellulose-degrading bacterium Cellulosilyticum lentocellum.</title>
        <authorList>
            <consortium name="US DOE Joint Genome Institute"/>
            <person name="Miller D.A."/>
            <person name="Suen G."/>
            <person name="Bruce D."/>
            <person name="Copeland A."/>
            <person name="Cheng J.F."/>
            <person name="Detter C."/>
            <person name="Goodwin L.A."/>
            <person name="Han C.S."/>
            <person name="Hauser L.J."/>
            <person name="Land M.L."/>
            <person name="Lapidus A."/>
            <person name="Lucas S."/>
            <person name="Meincke L."/>
            <person name="Pitluck S."/>
            <person name="Tapia R."/>
            <person name="Teshima H."/>
            <person name="Woyke T."/>
            <person name="Fox B.G."/>
            <person name="Angert E.R."/>
            <person name="Currie C.R."/>
        </authorList>
    </citation>
    <scope>NUCLEOTIDE SEQUENCE [LARGE SCALE GENOMIC DNA]</scope>
    <source>
        <strain evidence="10">ATCC 49066 / DSM 5427 / NCIMB 11756 / RHM5</strain>
    </source>
</reference>
<dbReference type="STRING" id="642492.Clole_4072"/>
<dbReference type="PANTHER" id="PTHR11228">
    <property type="entry name" value="RADICAL SAM DOMAIN PROTEIN"/>
    <property type="match status" value="1"/>
</dbReference>
<dbReference type="InterPro" id="IPR013785">
    <property type="entry name" value="Aldolase_TIM"/>
</dbReference>